<feature type="region of interest" description="Disordered" evidence="1">
    <location>
        <begin position="88"/>
        <end position="122"/>
    </location>
</feature>
<proteinExistence type="predicted"/>
<name>A0AAN7TBA2_9PEZI</name>
<organism evidence="2 3">
    <name type="scientific">Meristemomyces frigidus</name>
    <dbReference type="NCBI Taxonomy" id="1508187"/>
    <lineage>
        <taxon>Eukaryota</taxon>
        <taxon>Fungi</taxon>
        <taxon>Dikarya</taxon>
        <taxon>Ascomycota</taxon>
        <taxon>Pezizomycotina</taxon>
        <taxon>Dothideomycetes</taxon>
        <taxon>Dothideomycetidae</taxon>
        <taxon>Mycosphaerellales</taxon>
        <taxon>Teratosphaeriaceae</taxon>
        <taxon>Meristemomyces</taxon>
    </lineage>
</organism>
<dbReference type="PANTHER" id="PTHR42084">
    <property type="entry name" value="YALI0E26631P"/>
    <property type="match status" value="1"/>
</dbReference>
<evidence type="ECO:0000256" key="1">
    <source>
        <dbReference type="SAM" id="MobiDB-lite"/>
    </source>
</evidence>
<gene>
    <name evidence="2" type="ORF">LTR62_007875</name>
</gene>
<reference evidence="2" key="1">
    <citation type="submission" date="2023-08" db="EMBL/GenBank/DDBJ databases">
        <title>Black Yeasts Isolated from many extreme environments.</title>
        <authorList>
            <person name="Coleine C."/>
            <person name="Stajich J.E."/>
            <person name="Selbmann L."/>
        </authorList>
    </citation>
    <scope>NUCLEOTIDE SEQUENCE</scope>
    <source>
        <strain evidence="2">CCFEE 5401</strain>
    </source>
</reference>
<sequence>MSQDLLSAFGAVGDEQDSFPRVRQAGNTAGHEHELIGVAGTSPEPEIGAVDDDDDFGDFEDASAANPVPLAKASRPVVDEAYGMGTQVLAQPTYPPPKHTATPTRKAPKVVSGPLKPTAEIGSHPFAGRMDFLFEADDDEYNAGTDEIGDIASNPEAAMAYSKRVILEQQAREEAKKQAELFPKQAVPVRRELVRSPEAKMSGSQVKGDVLFDAETETAPSEDGWGDEEVWHTVTAQQALPQPKALAAMDLLSLDEVSNDGLALQSERTNTPIRPMTEYARTLHHQNMIARRPSPVLVQDVAGEDNDEWDDFEEAPTTSTASAVPSITSRIVSVTAIQHSKSPKRNPLPHLPPPNIPPPSVLLSLFPALLSPPLNPNPNSLHTLLSHATALAHIIAGRKLRWKRDVHLSQSMRIGPSASSGGSGKGGMKLTGVDRGEIAKEDREVLECLRVWKGQVGKLRSAVAAANAALPARQGWLPAVPELAEQLTIRTLKVSEGGFTAPAACALCGLRREERVVKVDVAVEDSFGEWWIEGANMHVVCAEFWGEYEGRLRGR</sequence>
<dbReference type="PANTHER" id="PTHR42084:SF1">
    <property type="entry name" value="SERINE_THREONINE-PROTEIN KINASE PPK6"/>
    <property type="match status" value="1"/>
</dbReference>
<comment type="caution">
    <text evidence="2">The sequence shown here is derived from an EMBL/GenBank/DDBJ whole genome shotgun (WGS) entry which is preliminary data.</text>
</comment>
<feature type="region of interest" description="Disordered" evidence="1">
    <location>
        <begin position="26"/>
        <end position="64"/>
    </location>
</feature>
<evidence type="ECO:0000313" key="2">
    <source>
        <dbReference type="EMBL" id="KAK5108728.1"/>
    </source>
</evidence>
<dbReference type="EMBL" id="JAVRRL010000079">
    <property type="protein sequence ID" value="KAK5108728.1"/>
    <property type="molecule type" value="Genomic_DNA"/>
</dbReference>
<protein>
    <submittedName>
        <fullName evidence="2">Uncharacterized protein</fullName>
    </submittedName>
</protein>
<feature type="compositionally biased region" description="Acidic residues" evidence="1">
    <location>
        <begin position="49"/>
        <end position="61"/>
    </location>
</feature>
<dbReference type="Proteomes" id="UP001310890">
    <property type="component" value="Unassembled WGS sequence"/>
</dbReference>
<dbReference type="AlphaFoldDB" id="A0AAN7TBA2"/>
<evidence type="ECO:0000313" key="3">
    <source>
        <dbReference type="Proteomes" id="UP001310890"/>
    </source>
</evidence>
<accession>A0AAN7TBA2</accession>